<dbReference type="AlphaFoldDB" id="A0A9P6ZPQ2"/>
<name>A0A9P6ZPQ2_9AGAM</name>
<organism evidence="2 3">
    <name type="scientific">Suillus placidus</name>
    <dbReference type="NCBI Taxonomy" id="48579"/>
    <lineage>
        <taxon>Eukaryota</taxon>
        <taxon>Fungi</taxon>
        <taxon>Dikarya</taxon>
        <taxon>Basidiomycota</taxon>
        <taxon>Agaricomycotina</taxon>
        <taxon>Agaricomycetes</taxon>
        <taxon>Agaricomycetidae</taxon>
        <taxon>Boletales</taxon>
        <taxon>Suillineae</taxon>
        <taxon>Suillaceae</taxon>
        <taxon>Suillus</taxon>
    </lineage>
</organism>
<sequence>MHANQAQMHSVLTLRIKLSLKKSFKVGRSTSNPTSQYSMTLPLVLYDILSELPGNNWSPNPAKPRFVLSYKDIPFVTLWVEYSDISIAMKAIGAKPNKHRDGSDVYTVPVLSDPNTGALITDSLEIASYLEKTYPEKPIFPNNSEPLIRAFDSAHFSLIRPAMKSLFARSTEILSPASAKLFIGVRSIDHDEDWDLLEKGYNTAHEWYQKTDGKWIMGDTFSYADIVVACSLLWYKRVLKEDEWVRISSWNGGKWAQVLADAEMECKLA</sequence>
<dbReference type="Pfam" id="PF13409">
    <property type="entry name" value="GST_N_2"/>
    <property type="match status" value="1"/>
</dbReference>
<dbReference type="Pfam" id="PF22041">
    <property type="entry name" value="GST_C_7"/>
    <property type="match status" value="1"/>
</dbReference>
<accession>A0A9P6ZPQ2</accession>
<gene>
    <name evidence="2" type="ORF">EV702DRAFT_1032052</name>
</gene>
<dbReference type="PANTHER" id="PTHR42673:SF4">
    <property type="entry name" value="MALEYLACETOACETATE ISOMERASE"/>
    <property type="match status" value="1"/>
</dbReference>
<dbReference type="GO" id="GO:0016034">
    <property type="term" value="F:maleylacetoacetate isomerase activity"/>
    <property type="evidence" value="ECO:0007669"/>
    <property type="project" value="TreeGrafter"/>
</dbReference>
<dbReference type="InterPro" id="IPR036249">
    <property type="entry name" value="Thioredoxin-like_sf"/>
</dbReference>
<dbReference type="InterPro" id="IPR004045">
    <property type="entry name" value="Glutathione_S-Trfase_N"/>
</dbReference>
<comment type="caution">
    <text evidence="2">The sequence shown here is derived from an EMBL/GenBank/DDBJ whole genome shotgun (WGS) entry which is preliminary data.</text>
</comment>
<dbReference type="GO" id="GO:0004364">
    <property type="term" value="F:glutathione transferase activity"/>
    <property type="evidence" value="ECO:0007669"/>
    <property type="project" value="TreeGrafter"/>
</dbReference>
<evidence type="ECO:0000259" key="1">
    <source>
        <dbReference type="PROSITE" id="PS50404"/>
    </source>
</evidence>
<dbReference type="GO" id="GO:0006749">
    <property type="term" value="P:glutathione metabolic process"/>
    <property type="evidence" value="ECO:0007669"/>
    <property type="project" value="TreeGrafter"/>
</dbReference>
<dbReference type="Gene3D" id="3.40.30.10">
    <property type="entry name" value="Glutaredoxin"/>
    <property type="match status" value="1"/>
</dbReference>
<dbReference type="SUPFAM" id="SSF52833">
    <property type="entry name" value="Thioredoxin-like"/>
    <property type="match status" value="1"/>
</dbReference>
<dbReference type="PANTHER" id="PTHR42673">
    <property type="entry name" value="MALEYLACETOACETATE ISOMERASE"/>
    <property type="match status" value="1"/>
</dbReference>
<dbReference type="Gene3D" id="1.20.1050.10">
    <property type="match status" value="1"/>
</dbReference>
<dbReference type="InterPro" id="IPR054416">
    <property type="entry name" value="GST_UstS-like_C"/>
</dbReference>
<dbReference type="EMBL" id="JABBWD010000041">
    <property type="protein sequence ID" value="KAG1774535.1"/>
    <property type="molecule type" value="Genomic_DNA"/>
</dbReference>
<evidence type="ECO:0000313" key="3">
    <source>
        <dbReference type="Proteomes" id="UP000714275"/>
    </source>
</evidence>
<reference evidence="2" key="1">
    <citation type="journal article" date="2020" name="New Phytol.">
        <title>Comparative genomics reveals dynamic genome evolution in host specialist ectomycorrhizal fungi.</title>
        <authorList>
            <person name="Lofgren L.A."/>
            <person name="Nguyen N.H."/>
            <person name="Vilgalys R."/>
            <person name="Ruytinx J."/>
            <person name="Liao H.L."/>
            <person name="Branco S."/>
            <person name="Kuo A."/>
            <person name="LaButti K."/>
            <person name="Lipzen A."/>
            <person name="Andreopoulos W."/>
            <person name="Pangilinan J."/>
            <person name="Riley R."/>
            <person name="Hundley H."/>
            <person name="Na H."/>
            <person name="Barry K."/>
            <person name="Grigoriev I.V."/>
            <person name="Stajich J.E."/>
            <person name="Kennedy P.G."/>
        </authorList>
    </citation>
    <scope>NUCLEOTIDE SEQUENCE</scope>
    <source>
        <strain evidence="2">DOB743</strain>
    </source>
</reference>
<proteinExistence type="predicted"/>
<dbReference type="Proteomes" id="UP000714275">
    <property type="component" value="Unassembled WGS sequence"/>
</dbReference>
<protein>
    <recommendedName>
        <fullName evidence="1">GST N-terminal domain-containing protein</fullName>
    </recommendedName>
</protein>
<dbReference type="InterPro" id="IPR036282">
    <property type="entry name" value="Glutathione-S-Trfase_C_sf"/>
</dbReference>
<dbReference type="SUPFAM" id="SSF47616">
    <property type="entry name" value="GST C-terminal domain-like"/>
    <property type="match status" value="1"/>
</dbReference>
<evidence type="ECO:0000313" key="2">
    <source>
        <dbReference type="EMBL" id="KAG1774535.1"/>
    </source>
</evidence>
<feature type="domain" description="GST N-terminal" evidence="1">
    <location>
        <begin position="48"/>
        <end position="138"/>
    </location>
</feature>
<dbReference type="PROSITE" id="PS50404">
    <property type="entry name" value="GST_NTER"/>
    <property type="match status" value="1"/>
</dbReference>
<keyword evidence="3" id="KW-1185">Reference proteome</keyword>
<dbReference type="GO" id="GO:0006559">
    <property type="term" value="P:L-phenylalanine catabolic process"/>
    <property type="evidence" value="ECO:0007669"/>
    <property type="project" value="TreeGrafter"/>
</dbReference>
<dbReference type="OrthoDB" id="4951845at2759"/>